<feature type="domain" description="F-box/LRR-repeat protein 15-like leucin rich repeat" evidence="1">
    <location>
        <begin position="37"/>
        <end position="120"/>
    </location>
</feature>
<dbReference type="AlphaFoldDB" id="A0AAW2M4G7"/>
<dbReference type="InterPro" id="IPR006553">
    <property type="entry name" value="Leu-rich_rpt_Cys-con_subtyp"/>
</dbReference>
<dbReference type="FunFam" id="3.80.10.10:FF:000925">
    <property type="entry name" value="F-box protein At5g67140"/>
    <property type="match status" value="1"/>
</dbReference>
<dbReference type="GO" id="GO:0019005">
    <property type="term" value="C:SCF ubiquitin ligase complex"/>
    <property type="evidence" value="ECO:0007669"/>
    <property type="project" value="TreeGrafter"/>
</dbReference>
<evidence type="ECO:0000259" key="1">
    <source>
        <dbReference type="Pfam" id="PF25372"/>
    </source>
</evidence>
<comment type="caution">
    <text evidence="2">The sequence shown here is derived from an EMBL/GenBank/DDBJ whole genome shotgun (WGS) entry which is preliminary data.</text>
</comment>
<dbReference type="InterPro" id="IPR032675">
    <property type="entry name" value="LRR_dom_sf"/>
</dbReference>
<reference evidence="2" key="1">
    <citation type="submission" date="2020-06" db="EMBL/GenBank/DDBJ databases">
        <authorList>
            <person name="Li T."/>
            <person name="Hu X."/>
            <person name="Zhang T."/>
            <person name="Song X."/>
            <person name="Zhang H."/>
            <person name="Dai N."/>
            <person name="Sheng W."/>
            <person name="Hou X."/>
            <person name="Wei L."/>
        </authorList>
    </citation>
    <scope>NUCLEOTIDE SEQUENCE</scope>
    <source>
        <strain evidence="2">G02</strain>
        <tissue evidence="2">Leaf</tissue>
    </source>
</reference>
<sequence>MDDESTTRLVFLAYSLKELDISRSRWGCQITDYGLHQLSTAKCIGNLSSVSLWGSTGITDKGVIQLISRATSLEHLNIGGTFITDASLIAIADSCPRLKSLVLWGCRQVTEDGLVTVVNKCRKLESINVWGMRVPLDCFIALLTIRPALQIQPKGIVLNEDRFPIWPIY</sequence>
<dbReference type="GO" id="GO:0031146">
    <property type="term" value="P:SCF-dependent proteasomal ubiquitin-dependent protein catabolic process"/>
    <property type="evidence" value="ECO:0007669"/>
    <property type="project" value="TreeGrafter"/>
</dbReference>
<dbReference type="PANTHER" id="PTHR13318">
    <property type="entry name" value="PARTNER OF PAIRED, ISOFORM B-RELATED"/>
    <property type="match status" value="1"/>
</dbReference>
<evidence type="ECO:0000313" key="2">
    <source>
        <dbReference type="EMBL" id="KAL0325878.1"/>
    </source>
</evidence>
<accession>A0AAW2M4G7</accession>
<dbReference type="EMBL" id="JACGWJ010000023">
    <property type="protein sequence ID" value="KAL0325878.1"/>
    <property type="molecule type" value="Genomic_DNA"/>
</dbReference>
<dbReference type="Gene3D" id="3.80.10.10">
    <property type="entry name" value="Ribonuclease Inhibitor"/>
    <property type="match status" value="1"/>
</dbReference>
<organism evidence="2">
    <name type="scientific">Sesamum radiatum</name>
    <name type="common">Black benniseed</name>
    <dbReference type="NCBI Taxonomy" id="300843"/>
    <lineage>
        <taxon>Eukaryota</taxon>
        <taxon>Viridiplantae</taxon>
        <taxon>Streptophyta</taxon>
        <taxon>Embryophyta</taxon>
        <taxon>Tracheophyta</taxon>
        <taxon>Spermatophyta</taxon>
        <taxon>Magnoliopsida</taxon>
        <taxon>eudicotyledons</taxon>
        <taxon>Gunneridae</taxon>
        <taxon>Pentapetalae</taxon>
        <taxon>asterids</taxon>
        <taxon>lamiids</taxon>
        <taxon>Lamiales</taxon>
        <taxon>Pedaliaceae</taxon>
        <taxon>Sesamum</taxon>
    </lineage>
</organism>
<gene>
    <name evidence="2" type="ORF">Sradi_5157100</name>
</gene>
<dbReference type="InterPro" id="IPR057207">
    <property type="entry name" value="FBXL15_LRR"/>
</dbReference>
<protein>
    <submittedName>
        <fullName evidence="2">F-box protein</fullName>
    </submittedName>
</protein>
<dbReference type="SMART" id="SM00367">
    <property type="entry name" value="LRR_CC"/>
    <property type="match status" value="3"/>
</dbReference>
<name>A0AAW2M4G7_SESRA</name>
<dbReference type="Pfam" id="PF25372">
    <property type="entry name" value="DUF7885"/>
    <property type="match status" value="1"/>
</dbReference>
<proteinExistence type="predicted"/>
<dbReference type="SUPFAM" id="SSF52047">
    <property type="entry name" value="RNI-like"/>
    <property type="match status" value="1"/>
</dbReference>
<reference evidence="2" key="2">
    <citation type="journal article" date="2024" name="Plant">
        <title>Genomic evolution and insights into agronomic trait innovations of Sesamum species.</title>
        <authorList>
            <person name="Miao H."/>
            <person name="Wang L."/>
            <person name="Qu L."/>
            <person name="Liu H."/>
            <person name="Sun Y."/>
            <person name="Le M."/>
            <person name="Wang Q."/>
            <person name="Wei S."/>
            <person name="Zheng Y."/>
            <person name="Lin W."/>
            <person name="Duan Y."/>
            <person name="Cao H."/>
            <person name="Xiong S."/>
            <person name="Wang X."/>
            <person name="Wei L."/>
            <person name="Li C."/>
            <person name="Ma Q."/>
            <person name="Ju M."/>
            <person name="Zhao R."/>
            <person name="Li G."/>
            <person name="Mu C."/>
            <person name="Tian Q."/>
            <person name="Mei H."/>
            <person name="Zhang T."/>
            <person name="Gao T."/>
            <person name="Zhang H."/>
        </authorList>
    </citation>
    <scope>NUCLEOTIDE SEQUENCE</scope>
    <source>
        <strain evidence="2">G02</strain>
    </source>
</reference>